<evidence type="ECO:0000313" key="8">
    <source>
        <dbReference type="Proteomes" id="UP000316196"/>
    </source>
</evidence>
<feature type="compositionally biased region" description="Basic and acidic residues" evidence="5">
    <location>
        <begin position="11"/>
        <end position="25"/>
    </location>
</feature>
<dbReference type="Proteomes" id="UP000316196">
    <property type="component" value="Unassembled WGS sequence"/>
</dbReference>
<evidence type="ECO:0000256" key="4">
    <source>
        <dbReference type="ARBA" id="ARBA00022840"/>
    </source>
</evidence>
<evidence type="ECO:0000256" key="5">
    <source>
        <dbReference type="SAM" id="MobiDB-lite"/>
    </source>
</evidence>
<dbReference type="EMBL" id="VFOR01000001">
    <property type="protein sequence ID" value="TQL63088.1"/>
    <property type="molecule type" value="Genomic_DNA"/>
</dbReference>
<dbReference type="PANTHER" id="PTHR43335">
    <property type="entry name" value="ABC TRANSPORTER, ATP-BINDING PROTEIN"/>
    <property type="match status" value="1"/>
</dbReference>
<dbReference type="GO" id="GO:0005524">
    <property type="term" value="F:ATP binding"/>
    <property type="evidence" value="ECO:0007669"/>
    <property type="project" value="UniProtKB-KW"/>
</dbReference>
<dbReference type="SUPFAM" id="SSF52540">
    <property type="entry name" value="P-loop containing nucleoside triphosphate hydrolases"/>
    <property type="match status" value="1"/>
</dbReference>
<dbReference type="RefSeq" id="WP_170209939.1">
    <property type="nucleotide sequence ID" value="NZ_BAAAMD010000001.1"/>
</dbReference>
<evidence type="ECO:0000256" key="1">
    <source>
        <dbReference type="ARBA" id="ARBA00005417"/>
    </source>
</evidence>
<dbReference type="PANTHER" id="PTHR43335:SF4">
    <property type="entry name" value="ABC TRANSPORTER, ATP-BINDING PROTEIN"/>
    <property type="match status" value="1"/>
</dbReference>
<name>A0A542ZRV2_9ACTN</name>
<feature type="domain" description="ABC transporter" evidence="6">
    <location>
        <begin position="48"/>
        <end position="299"/>
    </location>
</feature>
<organism evidence="7 8">
    <name type="scientific">Propioniferax innocua</name>
    <dbReference type="NCBI Taxonomy" id="1753"/>
    <lineage>
        <taxon>Bacteria</taxon>
        <taxon>Bacillati</taxon>
        <taxon>Actinomycetota</taxon>
        <taxon>Actinomycetes</taxon>
        <taxon>Propionibacteriales</taxon>
        <taxon>Propionibacteriaceae</taxon>
        <taxon>Propioniferax</taxon>
    </lineage>
</organism>
<evidence type="ECO:0000313" key="7">
    <source>
        <dbReference type="EMBL" id="TQL63088.1"/>
    </source>
</evidence>
<comment type="caution">
    <text evidence="7">The sequence shown here is derived from an EMBL/GenBank/DDBJ whole genome shotgun (WGS) entry which is preliminary data.</text>
</comment>
<dbReference type="InterPro" id="IPR003593">
    <property type="entry name" value="AAA+_ATPase"/>
</dbReference>
<keyword evidence="8" id="KW-1185">Reference proteome</keyword>
<dbReference type="InterPro" id="IPR027417">
    <property type="entry name" value="P-loop_NTPase"/>
</dbReference>
<accession>A0A542ZRV2</accession>
<dbReference type="AlphaFoldDB" id="A0A542ZRV2"/>
<evidence type="ECO:0000256" key="3">
    <source>
        <dbReference type="ARBA" id="ARBA00022741"/>
    </source>
</evidence>
<dbReference type="PROSITE" id="PS50893">
    <property type="entry name" value="ABC_TRANSPORTER_2"/>
    <property type="match status" value="1"/>
</dbReference>
<dbReference type="InterPro" id="IPR003439">
    <property type="entry name" value="ABC_transporter-like_ATP-bd"/>
</dbReference>
<dbReference type="GO" id="GO:0016887">
    <property type="term" value="F:ATP hydrolysis activity"/>
    <property type="evidence" value="ECO:0007669"/>
    <property type="project" value="InterPro"/>
</dbReference>
<keyword evidence="4" id="KW-0067">ATP-binding</keyword>
<dbReference type="Pfam" id="PF00005">
    <property type="entry name" value="ABC_tran"/>
    <property type="match status" value="1"/>
</dbReference>
<comment type="similarity">
    <text evidence="1">Belongs to the ABC transporter superfamily.</text>
</comment>
<evidence type="ECO:0000259" key="6">
    <source>
        <dbReference type="PROSITE" id="PS50893"/>
    </source>
</evidence>
<evidence type="ECO:0000256" key="2">
    <source>
        <dbReference type="ARBA" id="ARBA00022448"/>
    </source>
</evidence>
<gene>
    <name evidence="7" type="ORF">FB460_0888</name>
</gene>
<proteinExistence type="inferred from homology"/>
<sequence>MTADTPDVEPDDVKSDEVAPAAKDEEGLDQIGFTDQPSESTGASAPMISVHDLTKRTGENHAYRDVSFTARAGELVVLAGPEGTGKTMLLLGILGRMTFDAGGGHVAGFELPRRARRVREHSAVANVDALTALDNSMTVRQHLAERIIMNRPWYLPVASRRAVDRAMDEYLDIAAHLGDRFDALSPAAMERLGLAERPDLELRPDAYIDELNDLQRLTVEIVLACISKTEIVGVDDVDLLRTQKDRLWAWLLLLQLSSLRQDFSVPTTTLIATCQETTELQQLLDAFADEADDFAPVQQVLLPGKET</sequence>
<feature type="compositionally biased region" description="Polar residues" evidence="5">
    <location>
        <begin position="33"/>
        <end position="43"/>
    </location>
</feature>
<dbReference type="Gene3D" id="3.40.50.300">
    <property type="entry name" value="P-loop containing nucleotide triphosphate hydrolases"/>
    <property type="match status" value="1"/>
</dbReference>
<feature type="compositionally biased region" description="Acidic residues" evidence="5">
    <location>
        <begin position="1"/>
        <end position="10"/>
    </location>
</feature>
<dbReference type="SMART" id="SM00382">
    <property type="entry name" value="AAA"/>
    <property type="match status" value="1"/>
</dbReference>
<keyword evidence="2" id="KW-0813">Transport</keyword>
<protein>
    <submittedName>
        <fullName evidence="7">ABC-type branched-subunit amino acid transport system ATPase component</fullName>
    </submittedName>
</protein>
<reference evidence="7 8" key="1">
    <citation type="submission" date="2019-06" db="EMBL/GenBank/DDBJ databases">
        <title>Sequencing the genomes of 1000 actinobacteria strains.</title>
        <authorList>
            <person name="Klenk H.-P."/>
        </authorList>
    </citation>
    <scope>NUCLEOTIDE SEQUENCE [LARGE SCALE GENOMIC DNA]</scope>
    <source>
        <strain evidence="7 8">DSM 8251</strain>
    </source>
</reference>
<feature type="region of interest" description="Disordered" evidence="5">
    <location>
        <begin position="1"/>
        <end position="45"/>
    </location>
</feature>
<keyword evidence="3" id="KW-0547">Nucleotide-binding</keyword>